<dbReference type="InterPro" id="IPR050509">
    <property type="entry name" value="CoA-transferase_III"/>
</dbReference>
<gene>
    <name evidence="2 4 5" type="ORF">SRAE_1000085000</name>
</gene>
<reference evidence="2 3" key="1">
    <citation type="submission" date="2014-09" db="EMBL/GenBank/DDBJ databases">
        <authorList>
            <person name="Martin A.A."/>
        </authorList>
    </citation>
    <scope>NUCLEOTIDE SEQUENCE</scope>
    <source>
        <strain evidence="3">ED321</strain>
        <strain evidence="2">ED321 Heterogonic</strain>
    </source>
</reference>
<dbReference type="WBParaSite" id="SRAE_1000085000.1">
    <property type="protein sequence ID" value="SRAE_1000085000.1"/>
    <property type="gene ID" value="WBGene00257450"/>
</dbReference>
<dbReference type="OrthoDB" id="5863171at2759"/>
<dbReference type="Gene3D" id="3.40.50.10540">
    <property type="entry name" value="Crotonobetainyl-coa:carnitine coa-transferase, domain 1"/>
    <property type="match status" value="1"/>
</dbReference>
<dbReference type="GO" id="GO:0008111">
    <property type="term" value="F:alpha-methylacyl-CoA racemase activity"/>
    <property type="evidence" value="ECO:0007669"/>
    <property type="project" value="TreeGrafter"/>
</dbReference>
<dbReference type="SUPFAM" id="SSF89796">
    <property type="entry name" value="CoA-transferase family III (CaiB/BaiF)"/>
    <property type="match status" value="1"/>
</dbReference>
<dbReference type="GO" id="GO:0008206">
    <property type="term" value="P:bile acid metabolic process"/>
    <property type="evidence" value="ECO:0007669"/>
    <property type="project" value="TreeGrafter"/>
</dbReference>
<evidence type="ECO:0000313" key="3">
    <source>
        <dbReference type="Proteomes" id="UP000035682"/>
    </source>
</evidence>
<proteinExistence type="inferred from homology"/>
<dbReference type="AlphaFoldDB" id="A0A090KYI3"/>
<evidence type="ECO:0000313" key="2">
    <source>
        <dbReference type="EMBL" id="CEF62580.1"/>
    </source>
</evidence>
<accession>A0A090KYI3</accession>
<dbReference type="OMA" id="VVIDPFR"/>
<protein>
    <submittedName>
        <fullName evidence="2 4">Alpha-methylacyl-CoA racemase</fullName>
    </submittedName>
</protein>
<dbReference type="CTD" id="36374945"/>
<dbReference type="GO" id="GO:0005739">
    <property type="term" value="C:mitochondrion"/>
    <property type="evidence" value="ECO:0007669"/>
    <property type="project" value="TreeGrafter"/>
</dbReference>
<comment type="similarity">
    <text evidence="1">Belongs to the CoA-transferase III family.</text>
</comment>
<dbReference type="RefSeq" id="XP_024501782.1">
    <property type="nucleotide sequence ID" value="XM_024647734.1"/>
</dbReference>
<evidence type="ECO:0000313" key="5">
    <source>
        <dbReference type="WormBase" id="SRAE_1000085000"/>
    </source>
</evidence>
<organism evidence="2">
    <name type="scientific">Strongyloides ratti</name>
    <name type="common">Parasitic roundworm</name>
    <dbReference type="NCBI Taxonomy" id="34506"/>
    <lineage>
        <taxon>Eukaryota</taxon>
        <taxon>Metazoa</taxon>
        <taxon>Ecdysozoa</taxon>
        <taxon>Nematoda</taxon>
        <taxon>Chromadorea</taxon>
        <taxon>Rhabditida</taxon>
        <taxon>Tylenchina</taxon>
        <taxon>Panagrolaimomorpha</taxon>
        <taxon>Strongyloidoidea</taxon>
        <taxon>Strongyloididae</taxon>
        <taxon>Strongyloides</taxon>
    </lineage>
</organism>
<dbReference type="Pfam" id="PF02515">
    <property type="entry name" value="CoA_transf_3"/>
    <property type="match status" value="1"/>
</dbReference>
<dbReference type="PANTHER" id="PTHR48228:SF5">
    <property type="entry name" value="ALPHA-METHYLACYL-COA RACEMASE"/>
    <property type="match status" value="1"/>
</dbReference>
<dbReference type="InterPro" id="IPR023606">
    <property type="entry name" value="CoA-Trfase_III_dom_1_sf"/>
</dbReference>
<dbReference type="PANTHER" id="PTHR48228">
    <property type="entry name" value="SUCCINYL-COA--D-CITRAMALATE COA-TRANSFERASE"/>
    <property type="match status" value="1"/>
</dbReference>
<dbReference type="GeneID" id="36374945"/>
<keyword evidence="3" id="KW-1185">Reference proteome</keyword>
<evidence type="ECO:0000313" key="4">
    <source>
        <dbReference type="WBParaSite" id="SRAE_1000085000.1"/>
    </source>
</evidence>
<dbReference type="STRING" id="34506.A0A090KYI3"/>
<dbReference type="InterPro" id="IPR044855">
    <property type="entry name" value="CoA-Trfase_III_dom3_sf"/>
</dbReference>
<dbReference type="InterPro" id="IPR003673">
    <property type="entry name" value="CoA-Trfase_fam_III"/>
</dbReference>
<dbReference type="EMBL" id="LN609528">
    <property type="protein sequence ID" value="CEF62580.1"/>
    <property type="molecule type" value="Genomic_DNA"/>
</dbReference>
<dbReference type="Gene3D" id="3.30.1540.10">
    <property type="entry name" value="formyl-coa transferase, domain 3"/>
    <property type="match status" value="1"/>
</dbReference>
<dbReference type="WormBase" id="SRAE_1000085000">
    <property type="protein sequence ID" value="SRP06762"/>
    <property type="gene ID" value="WBGene00257450"/>
</dbReference>
<sequence length="346" mass="39045">MNGVKLFSGVKVLELPGLAPVPFCGQILADYGADVVYIEKKGQVRMAENPFLVNKKVMSLDFKEDFDKLKKLCIESDIILDPFRPEVMENIGLNPIEMMKENDKLIIARITGYGQFGKWSKVPGHDINYVAMSGMLPIINGYGRKPFWTPANLLGDFGGGSLSAAFAIAGALFNREKTGKGCVIDVSMTDGISYLSTFLSATNENEEFWGQEYSVFNGKFPLYRTYKTQDDKYIAVGALEPKFNEILFKTLNLSHFSLNDVIENPKEVGNILENIFLSKTRDEWSNIFENKDACVTPVLSLDEVKDHPLHKERKTFYKDINGKSRAFPSPRIYYKENLKNLKKGKL</sequence>
<evidence type="ECO:0000256" key="1">
    <source>
        <dbReference type="ARBA" id="ARBA00008383"/>
    </source>
</evidence>
<dbReference type="Proteomes" id="UP000035682">
    <property type="component" value="Unplaced"/>
</dbReference>
<name>A0A090KYI3_STRRB</name>
<reference evidence="4" key="2">
    <citation type="submission" date="2020-12" db="UniProtKB">
        <authorList>
            <consortium name="WormBaseParasite"/>
        </authorList>
    </citation>
    <scope>IDENTIFICATION</scope>
</reference>